<sequence>MGDEFFNRHRLQINVPYLVNGYRHNHYIEVRRAGRFFVEIPSEEPAGTPIYLHTGDRRFAKSKAEWLITPIVQFYLVHQMLNFIGNHGDLNNYQSSIDFKNGGFLQGVQGYIILDSSLRLARDTAEHLEVYYHHNPGGSSAKVFATFSAGAFLLEDVPIDAAHFTALAMQKSFIYSVVAGSFVDTLDENLWAPYFSESWFPSHGSVRNFKSKLASQFIRGPVLSAGLLQLDAVKGGAVSVPPAKRLITHKLMIKSSSGIRQFNEMLGQSIGGVTGRAIEWIPLNGLTVALTGVDGPEGSLKQTFVSEFQQQLGSHSHKQIRGVKDSYLTGNSQYMTFQVLNQVFMDFLIGTVMYLAADAVDIKFRGSTMISRRFGKGIGLSYATKTLGSCVTEWVTGCATDFVHDYVTDLSPEVASYFRRDYVLEIHHGLSPKAESGAQSGSMSHDVHDEL</sequence>
<dbReference type="RefSeq" id="WP_262567957.1">
    <property type="nucleotide sequence ID" value="NZ_JAPFCC010000001.1"/>
</dbReference>
<protein>
    <submittedName>
        <fullName evidence="1">Uncharacterized protein</fullName>
    </submittedName>
</protein>
<organism evidence="1 2">
    <name type="scientific">Endozoicomonas gorgoniicola</name>
    <dbReference type="NCBI Taxonomy" id="1234144"/>
    <lineage>
        <taxon>Bacteria</taxon>
        <taxon>Pseudomonadati</taxon>
        <taxon>Pseudomonadota</taxon>
        <taxon>Gammaproteobacteria</taxon>
        <taxon>Oceanospirillales</taxon>
        <taxon>Endozoicomonadaceae</taxon>
        <taxon>Endozoicomonas</taxon>
    </lineage>
</organism>
<dbReference type="Proteomes" id="UP001209854">
    <property type="component" value="Unassembled WGS sequence"/>
</dbReference>
<proteinExistence type="predicted"/>
<keyword evidence="2" id="KW-1185">Reference proteome</keyword>
<evidence type="ECO:0000313" key="2">
    <source>
        <dbReference type="Proteomes" id="UP001209854"/>
    </source>
</evidence>
<dbReference type="EMBL" id="JAPFCC010000001">
    <property type="protein sequence ID" value="MCW7553087.1"/>
    <property type="molecule type" value="Genomic_DNA"/>
</dbReference>
<name>A0ABT3MUN0_9GAMM</name>
<accession>A0ABT3MUN0</accession>
<evidence type="ECO:0000313" key="1">
    <source>
        <dbReference type="EMBL" id="MCW7553087.1"/>
    </source>
</evidence>
<gene>
    <name evidence="1" type="ORF">NX722_10665</name>
</gene>
<comment type="caution">
    <text evidence="1">The sequence shown here is derived from an EMBL/GenBank/DDBJ whole genome shotgun (WGS) entry which is preliminary data.</text>
</comment>
<reference evidence="1 2" key="1">
    <citation type="submission" date="2022-10" db="EMBL/GenBank/DDBJ databases">
        <title>High-quality genome sequences of two octocoral-associated bacteria, Endozoicomonas euniceicola EF212 and Endozoicomonas gorgoniicola PS125.</title>
        <authorList>
            <person name="Chiou Y.-J."/>
            <person name="Chen Y.-H."/>
        </authorList>
    </citation>
    <scope>NUCLEOTIDE SEQUENCE [LARGE SCALE GENOMIC DNA]</scope>
    <source>
        <strain evidence="1 2">PS125</strain>
    </source>
</reference>